<evidence type="ECO:0000313" key="1">
    <source>
        <dbReference type="EMBL" id="EPS28478.1"/>
    </source>
</evidence>
<accession>S8AR50</accession>
<proteinExistence type="predicted"/>
<evidence type="ECO:0000313" key="2">
    <source>
        <dbReference type="Proteomes" id="UP000019376"/>
    </source>
</evidence>
<dbReference type="AlphaFoldDB" id="S8AR50"/>
<reference evidence="1 2" key="1">
    <citation type="journal article" date="2013" name="PLoS ONE">
        <title>Genomic and secretomic analyses reveal unique features of the lignocellulolytic enzyme system of Penicillium decumbens.</title>
        <authorList>
            <person name="Liu G."/>
            <person name="Zhang L."/>
            <person name="Wei X."/>
            <person name="Zou G."/>
            <person name="Qin Y."/>
            <person name="Ma L."/>
            <person name="Li J."/>
            <person name="Zheng H."/>
            <person name="Wang S."/>
            <person name="Wang C."/>
            <person name="Xun L."/>
            <person name="Zhao G.-P."/>
            <person name="Zhou Z."/>
            <person name="Qu Y."/>
        </authorList>
    </citation>
    <scope>NUCLEOTIDE SEQUENCE [LARGE SCALE GENOMIC DNA]</scope>
    <source>
        <strain evidence="2">114-2 / CGMCC 5302</strain>
    </source>
</reference>
<keyword evidence="2" id="KW-1185">Reference proteome</keyword>
<protein>
    <submittedName>
        <fullName evidence="1">Uncharacterized protein</fullName>
    </submittedName>
</protein>
<sequence>MAAIGEFIFALWSSKTVLEGVPHLHNVCASEVSLHFSPPNFNQM</sequence>
<dbReference type="EMBL" id="KB644411">
    <property type="protein sequence ID" value="EPS28478.1"/>
    <property type="molecule type" value="Genomic_DNA"/>
</dbReference>
<dbReference type="Proteomes" id="UP000019376">
    <property type="component" value="Unassembled WGS sequence"/>
</dbReference>
<name>S8AR50_PENO1</name>
<organism evidence="1 2">
    <name type="scientific">Penicillium oxalicum (strain 114-2 / CGMCC 5302)</name>
    <name type="common">Penicillium decumbens</name>
    <dbReference type="NCBI Taxonomy" id="933388"/>
    <lineage>
        <taxon>Eukaryota</taxon>
        <taxon>Fungi</taxon>
        <taxon>Dikarya</taxon>
        <taxon>Ascomycota</taxon>
        <taxon>Pezizomycotina</taxon>
        <taxon>Eurotiomycetes</taxon>
        <taxon>Eurotiomycetidae</taxon>
        <taxon>Eurotiales</taxon>
        <taxon>Aspergillaceae</taxon>
        <taxon>Penicillium</taxon>
    </lineage>
</organism>
<dbReference type="HOGENOM" id="CLU_3224779_0_0_1"/>
<gene>
    <name evidence="1" type="ORF">PDE_03424</name>
</gene>